<dbReference type="AlphaFoldDB" id="A0AAQ3L566"/>
<protein>
    <submittedName>
        <fullName evidence="1">Uncharacterized protein</fullName>
    </submittedName>
</protein>
<reference evidence="1 2" key="1">
    <citation type="submission" date="2023-10" db="EMBL/GenBank/DDBJ databases">
        <title>Chromosome-scale genome assembly provides insights into flower coloration mechanisms of Canna indica.</title>
        <authorList>
            <person name="Li C."/>
        </authorList>
    </citation>
    <scope>NUCLEOTIDE SEQUENCE [LARGE SCALE GENOMIC DNA]</scope>
    <source>
        <tissue evidence="1">Flower</tissue>
    </source>
</reference>
<accession>A0AAQ3L566</accession>
<name>A0AAQ3L566_9LILI</name>
<dbReference type="Proteomes" id="UP001327560">
    <property type="component" value="Chromosome 9"/>
</dbReference>
<proteinExistence type="predicted"/>
<evidence type="ECO:0000313" key="1">
    <source>
        <dbReference type="EMBL" id="WOL18476.1"/>
    </source>
</evidence>
<organism evidence="1 2">
    <name type="scientific">Canna indica</name>
    <name type="common">Indian-shot</name>
    <dbReference type="NCBI Taxonomy" id="4628"/>
    <lineage>
        <taxon>Eukaryota</taxon>
        <taxon>Viridiplantae</taxon>
        <taxon>Streptophyta</taxon>
        <taxon>Embryophyta</taxon>
        <taxon>Tracheophyta</taxon>
        <taxon>Spermatophyta</taxon>
        <taxon>Magnoliopsida</taxon>
        <taxon>Liliopsida</taxon>
        <taxon>Zingiberales</taxon>
        <taxon>Cannaceae</taxon>
        <taxon>Canna</taxon>
    </lineage>
</organism>
<dbReference type="EMBL" id="CP136898">
    <property type="protein sequence ID" value="WOL18476.1"/>
    <property type="molecule type" value="Genomic_DNA"/>
</dbReference>
<evidence type="ECO:0000313" key="2">
    <source>
        <dbReference type="Proteomes" id="UP001327560"/>
    </source>
</evidence>
<sequence length="114" mass="12582">MAVAEVSSSAVYSILGRKDCWLNEVSNIEKISDNQLRSFIAASCWHLWKNGNSIHFSNEKTGLNTLLFRALADCGWNSPNAMKLKNKSLASVSVKKSFKVASTDTILMSSLILE</sequence>
<keyword evidence="2" id="KW-1185">Reference proteome</keyword>
<gene>
    <name evidence="1" type="ORF">Cni_G27272</name>
</gene>